<proteinExistence type="predicted"/>
<evidence type="ECO:0000259" key="3">
    <source>
        <dbReference type="SMART" id="SM00062"/>
    </source>
</evidence>
<gene>
    <name evidence="4" type="ORF">GCM10007989_29360</name>
</gene>
<dbReference type="SUPFAM" id="SSF53850">
    <property type="entry name" value="Periplasmic binding protein-like II"/>
    <property type="match status" value="1"/>
</dbReference>
<evidence type="ECO:0000313" key="4">
    <source>
        <dbReference type="EMBL" id="GHA31431.1"/>
    </source>
</evidence>
<feature type="chain" id="PRO_5037311169" evidence="2">
    <location>
        <begin position="24"/>
        <end position="272"/>
    </location>
</feature>
<dbReference type="Gene3D" id="3.40.190.10">
    <property type="entry name" value="Periplasmic binding protein-like II"/>
    <property type="match status" value="2"/>
</dbReference>
<reference evidence="4" key="1">
    <citation type="journal article" date="2014" name="Int. J. Syst. Evol. Microbiol.">
        <title>Complete genome sequence of Corynebacterium casei LMG S-19264T (=DSM 44701T), isolated from a smear-ripened cheese.</title>
        <authorList>
            <consortium name="US DOE Joint Genome Institute (JGI-PGF)"/>
            <person name="Walter F."/>
            <person name="Albersmeier A."/>
            <person name="Kalinowski J."/>
            <person name="Ruckert C."/>
        </authorList>
    </citation>
    <scope>NUCLEOTIDE SEQUENCE</scope>
    <source>
        <strain evidence="4">KCTC 32437</strain>
    </source>
</reference>
<organism evidence="4 5">
    <name type="scientific">Devosia pacifica</name>
    <dbReference type="NCBI Taxonomy" id="1335967"/>
    <lineage>
        <taxon>Bacteria</taxon>
        <taxon>Pseudomonadati</taxon>
        <taxon>Pseudomonadota</taxon>
        <taxon>Alphaproteobacteria</taxon>
        <taxon>Hyphomicrobiales</taxon>
        <taxon>Devosiaceae</taxon>
        <taxon>Devosia</taxon>
    </lineage>
</organism>
<evidence type="ECO:0000256" key="2">
    <source>
        <dbReference type="SAM" id="SignalP"/>
    </source>
</evidence>
<protein>
    <submittedName>
        <fullName evidence="4">Amino acid ABC transporter</fullName>
    </submittedName>
</protein>
<dbReference type="PANTHER" id="PTHR35936">
    <property type="entry name" value="MEMBRANE-BOUND LYTIC MUREIN TRANSGLYCOSYLASE F"/>
    <property type="match status" value="1"/>
</dbReference>
<feature type="domain" description="Solute-binding protein family 3/N-terminal" evidence="3">
    <location>
        <begin position="46"/>
        <end position="270"/>
    </location>
</feature>
<dbReference type="Pfam" id="PF00497">
    <property type="entry name" value="SBP_bac_3"/>
    <property type="match status" value="1"/>
</dbReference>
<name>A0A918SCB2_9HYPH</name>
<dbReference type="SMART" id="SM00062">
    <property type="entry name" value="PBPb"/>
    <property type="match status" value="1"/>
</dbReference>
<evidence type="ECO:0000313" key="5">
    <source>
        <dbReference type="Proteomes" id="UP000646579"/>
    </source>
</evidence>
<keyword evidence="5" id="KW-1185">Reference proteome</keyword>
<keyword evidence="1 2" id="KW-0732">Signal</keyword>
<evidence type="ECO:0000256" key="1">
    <source>
        <dbReference type="ARBA" id="ARBA00022729"/>
    </source>
</evidence>
<comment type="caution">
    <text evidence="4">The sequence shown here is derived from an EMBL/GenBank/DDBJ whole genome shotgun (WGS) entry which is preliminary data.</text>
</comment>
<dbReference type="EMBL" id="BMZE01000003">
    <property type="protein sequence ID" value="GHA31431.1"/>
    <property type="molecule type" value="Genomic_DNA"/>
</dbReference>
<dbReference type="AlphaFoldDB" id="A0A918SCB2"/>
<dbReference type="PANTHER" id="PTHR35936:SF35">
    <property type="entry name" value="L-CYSTINE-BINDING PROTEIN TCYJ"/>
    <property type="match status" value="1"/>
</dbReference>
<sequence>MAGVSRFGWVLALFTALALPSVAQSLPNHVDPSAREILLGEESVPAIRFLTTSDFPPFSFRDPSGDLIGFNIDLARRICGLVDVPCTLQAWPWSQAADALADNQGDALLAGIEMSVDNGERFDFSSVYLMLPGRFVTRAEAAAGFEPSTLTGPVAVRAGTSHEEFLQRYLPGLSRQEFPDEIAALEAVKAGEADAYFGDAMRASFWLNENTACCSFAGEPYFRPELFGKGMSIAVPAGDDEVRQALNWALVRLKENGALDELYLRWFPVGFY</sequence>
<reference evidence="4" key="2">
    <citation type="submission" date="2020-09" db="EMBL/GenBank/DDBJ databases">
        <authorList>
            <person name="Sun Q."/>
            <person name="Kim S."/>
        </authorList>
    </citation>
    <scope>NUCLEOTIDE SEQUENCE</scope>
    <source>
        <strain evidence="4">KCTC 32437</strain>
    </source>
</reference>
<accession>A0A918SCB2</accession>
<feature type="signal peptide" evidence="2">
    <location>
        <begin position="1"/>
        <end position="23"/>
    </location>
</feature>
<dbReference type="RefSeq" id="WP_189426474.1">
    <property type="nucleotide sequence ID" value="NZ_BMZE01000003.1"/>
</dbReference>
<dbReference type="InterPro" id="IPR001638">
    <property type="entry name" value="Solute-binding_3/MltF_N"/>
</dbReference>
<dbReference type="Proteomes" id="UP000646579">
    <property type="component" value="Unassembled WGS sequence"/>
</dbReference>